<evidence type="ECO:0000256" key="1">
    <source>
        <dbReference type="ARBA" id="ARBA00022679"/>
    </source>
</evidence>
<organism evidence="4 5">
    <name type="scientific">Nocardioides bruguierae</name>
    <dbReference type="NCBI Taxonomy" id="2945102"/>
    <lineage>
        <taxon>Bacteria</taxon>
        <taxon>Bacillati</taxon>
        <taxon>Actinomycetota</taxon>
        <taxon>Actinomycetes</taxon>
        <taxon>Propionibacteriales</taxon>
        <taxon>Nocardioidaceae</taxon>
        <taxon>Nocardioides</taxon>
    </lineage>
</organism>
<proteinExistence type="predicted"/>
<keyword evidence="1" id="KW-0808">Transferase</keyword>
<feature type="compositionally biased region" description="Pro residues" evidence="3">
    <location>
        <begin position="225"/>
        <end position="236"/>
    </location>
</feature>
<dbReference type="InterPro" id="IPR045304">
    <property type="entry name" value="LbH_SAT"/>
</dbReference>
<accession>A0A9X2D8Y7</accession>
<feature type="region of interest" description="Disordered" evidence="3">
    <location>
        <begin position="1"/>
        <end position="25"/>
    </location>
</feature>
<feature type="compositionally biased region" description="Basic and acidic residues" evidence="3">
    <location>
        <begin position="206"/>
        <end position="222"/>
    </location>
</feature>
<evidence type="ECO:0000313" key="4">
    <source>
        <dbReference type="EMBL" id="MCM0621492.1"/>
    </source>
</evidence>
<dbReference type="CDD" id="cd03354">
    <property type="entry name" value="LbH_SAT"/>
    <property type="match status" value="1"/>
</dbReference>
<gene>
    <name evidence="4" type="ORF">M8330_14455</name>
</gene>
<dbReference type="InterPro" id="IPR011004">
    <property type="entry name" value="Trimer_LpxA-like_sf"/>
</dbReference>
<protein>
    <recommendedName>
        <fullName evidence="6">Serine O-acetyltransferase</fullName>
    </recommendedName>
</protein>
<sequence>MSTTAQPTTGLTTGPASSDEAGLPGPGDRLRTWVLRDWAVNAGYPDSRACLAVFRFSQFAAARWGRPGRVVALVCQALNALALGVELPAVCPVGPRLRLFHPHTVIVNPGVRLGADCVLRHGVTLGNVVDADGHERGNPVLGDRVELGATCAVLGPVHVGEGARVGALSVVTRDVAPGVVVVGSPARPLTPGSAGTPQDTPQDTQHQPEHQPEQHPDQHRADVVPPTPAPSLPHEV</sequence>
<dbReference type="RefSeq" id="WP_250827912.1">
    <property type="nucleotide sequence ID" value="NZ_JAMOIL010000018.1"/>
</dbReference>
<comment type="caution">
    <text evidence="4">The sequence shown here is derived from an EMBL/GenBank/DDBJ whole genome shotgun (WGS) entry which is preliminary data.</text>
</comment>
<dbReference type="SUPFAM" id="SSF51161">
    <property type="entry name" value="Trimeric LpxA-like enzymes"/>
    <property type="match status" value="1"/>
</dbReference>
<dbReference type="EMBL" id="JAMOIL010000018">
    <property type="protein sequence ID" value="MCM0621492.1"/>
    <property type="molecule type" value="Genomic_DNA"/>
</dbReference>
<keyword evidence="5" id="KW-1185">Reference proteome</keyword>
<dbReference type="Proteomes" id="UP001139485">
    <property type="component" value="Unassembled WGS sequence"/>
</dbReference>
<evidence type="ECO:0000256" key="3">
    <source>
        <dbReference type="SAM" id="MobiDB-lite"/>
    </source>
</evidence>
<evidence type="ECO:0000256" key="2">
    <source>
        <dbReference type="ARBA" id="ARBA00023315"/>
    </source>
</evidence>
<evidence type="ECO:0008006" key="6">
    <source>
        <dbReference type="Google" id="ProtNLM"/>
    </source>
</evidence>
<feature type="compositionally biased region" description="Low complexity" evidence="3">
    <location>
        <begin position="1"/>
        <end position="16"/>
    </location>
</feature>
<dbReference type="AlphaFoldDB" id="A0A9X2D8Y7"/>
<dbReference type="PANTHER" id="PTHR42811">
    <property type="entry name" value="SERINE ACETYLTRANSFERASE"/>
    <property type="match status" value="1"/>
</dbReference>
<reference evidence="4" key="1">
    <citation type="submission" date="2022-05" db="EMBL/GenBank/DDBJ databases">
        <authorList>
            <person name="Tuo L."/>
        </authorList>
    </citation>
    <scope>NUCLEOTIDE SEQUENCE</scope>
    <source>
        <strain evidence="4">BSK12Z-4</strain>
    </source>
</reference>
<keyword evidence="2" id="KW-0012">Acyltransferase</keyword>
<feature type="region of interest" description="Disordered" evidence="3">
    <location>
        <begin position="182"/>
        <end position="236"/>
    </location>
</feature>
<feature type="compositionally biased region" description="Low complexity" evidence="3">
    <location>
        <begin position="196"/>
        <end position="205"/>
    </location>
</feature>
<dbReference type="GO" id="GO:0016746">
    <property type="term" value="F:acyltransferase activity"/>
    <property type="evidence" value="ECO:0007669"/>
    <property type="project" value="UniProtKB-KW"/>
</dbReference>
<name>A0A9X2D8Y7_9ACTN</name>
<dbReference type="Gene3D" id="2.160.10.10">
    <property type="entry name" value="Hexapeptide repeat proteins"/>
    <property type="match status" value="1"/>
</dbReference>
<evidence type="ECO:0000313" key="5">
    <source>
        <dbReference type="Proteomes" id="UP001139485"/>
    </source>
</evidence>